<evidence type="ECO:0000256" key="4">
    <source>
        <dbReference type="ARBA" id="ARBA00022989"/>
    </source>
</evidence>
<dbReference type="PANTHER" id="PTHR34478:SF2">
    <property type="entry name" value="MEMBRANE PROTEIN"/>
    <property type="match status" value="1"/>
</dbReference>
<proteinExistence type="inferred from homology"/>
<protein>
    <recommendedName>
        <fullName evidence="9">LemA family protein</fullName>
    </recommendedName>
</protein>
<keyword evidence="5 6" id="KW-0472">Membrane</keyword>
<evidence type="ECO:0000313" key="7">
    <source>
        <dbReference type="EMBL" id="OSI22036.1"/>
    </source>
</evidence>
<evidence type="ECO:0000256" key="5">
    <source>
        <dbReference type="ARBA" id="ARBA00023136"/>
    </source>
</evidence>
<dbReference type="PANTHER" id="PTHR34478">
    <property type="entry name" value="PROTEIN LEMA"/>
    <property type="match status" value="1"/>
</dbReference>
<dbReference type="Pfam" id="PF04011">
    <property type="entry name" value="LemA"/>
    <property type="match status" value="1"/>
</dbReference>
<sequence length="196" mass="21736">MMDSILTFSFVIFCALLLIVINRKLLKGKKQYIHAFANIHDQLKCRHDIIPNLVDASKIYLKRDEAALSAVSSARLRAQAVLSAASANLDESSVSSLGAVETELNEALSNLQSAIQTYPELKKDKLISDLIDILDCTENRVAYAKHNYNNSARSYNAMRQSFPANIFASLLGHSRNAALLTFDEHAAVRITSRILL</sequence>
<organism evidence="7 8">
    <name type="scientific">Neisseria dumasiana</name>
    <dbReference type="NCBI Taxonomy" id="1931275"/>
    <lineage>
        <taxon>Bacteria</taxon>
        <taxon>Pseudomonadati</taxon>
        <taxon>Pseudomonadota</taxon>
        <taxon>Betaproteobacteria</taxon>
        <taxon>Neisseriales</taxon>
        <taxon>Neisseriaceae</taxon>
        <taxon>Neisseria</taxon>
    </lineage>
</organism>
<keyword evidence="4 6" id="KW-1133">Transmembrane helix</keyword>
<gene>
    <name evidence="7" type="ORF">BV912_05790</name>
</gene>
<reference evidence="8" key="1">
    <citation type="submission" date="2017-01" db="EMBL/GenBank/DDBJ databases">
        <authorList>
            <person name="Mah S.A."/>
            <person name="Swanson W.J."/>
            <person name="Moy G.W."/>
            <person name="Vacquier V.D."/>
        </authorList>
    </citation>
    <scope>NUCLEOTIDE SEQUENCE [LARGE SCALE GENOMIC DNA]</scope>
    <source>
        <strain evidence="8">124861</strain>
    </source>
</reference>
<comment type="caution">
    <text evidence="7">The sequence shown here is derived from an EMBL/GenBank/DDBJ whole genome shotgun (WGS) entry which is preliminary data.</text>
</comment>
<comment type="subcellular location">
    <subcellularLocation>
        <location evidence="1">Membrane</location>
        <topology evidence="1">Single-pass membrane protein</topology>
    </subcellularLocation>
</comment>
<comment type="similarity">
    <text evidence="2">Belongs to the LemA family.</text>
</comment>
<keyword evidence="3 6" id="KW-0812">Transmembrane</keyword>
<dbReference type="InterPro" id="IPR007156">
    <property type="entry name" value="MamQ_LemA"/>
</dbReference>
<evidence type="ECO:0000256" key="3">
    <source>
        <dbReference type="ARBA" id="ARBA00022692"/>
    </source>
</evidence>
<evidence type="ECO:0000313" key="8">
    <source>
        <dbReference type="Proteomes" id="UP000193303"/>
    </source>
</evidence>
<name>A0A1X3DI71_9NEIS</name>
<dbReference type="EMBL" id="MTAB01000010">
    <property type="protein sequence ID" value="OSI22036.1"/>
    <property type="molecule type" value="Genomic_DNA"/>
</dbReference>
<dbReference type="AlphaFoldDB" id="A0A1X3DI71"/>
<evidence type="ECO:0008006" key="9">
    <source>
        <dbReference type="Google" id="ProtNLM"/>
    </source>
</evidence>
<evidence type="ECO:0000256" key="2">
    <source>
        <dbReference type="ARBA" id="ARBA00008854"/>
    </source>
</evidence>
<dbReference type="OrthoDB" id="8607073at2"/>
<evidence type="ECO:0000256" key="1">
    <source>
        <dbReference type="ARBA" id="ARBA00004167"/>
    </source>
</evidence>
<accession>A0A1X3DI71</accession>
<dbReference type="Proteomes" id="UP000193303">
    <property type="component" value="Unassembled WGS sequence"/>
</dbReference>
<dbReference type="SUPFAM" id="SSF140478">
    <property type="entry name" value="LemA-like"/>
    <property type="match status" value="1"/>
</dbReference>
<dbReference type="Gene3D" id="1.20.1440.20">
    <property type="entry name" value="LemA-like domain"/>
    <property type="match status" value="1"/>
</dbReference>
<dbReference type="RefSeq" id="WP_054599702.1">
    <property type="nucleotide sequence ID" value="NZ_MTAA01000009.1"/>
</dbReference>
<dbReference type="GO" id="GO:0016020">
    <property type="term" value="C:membrane"/>
    <property type="evidence" value="ECO:0007669"/>
    <property type="project" value="UniProtKB-SubCell"/>
</dbReference>
<dbReference type="STRING" id="1931275.BV914_04810"/>
<dbReference type="InterPro" id="IPR023353">
    <property type="entry name" value="LemA-like_dom_sf"/>
</dbReference>
<evidence type="ECO:0000256" key="6">
    <source>
        <dbReference type="SAM" id="Phobius"/>
    </source>
</evidence>
<feature type="transmembrane region" description="Helical" evidence="6">
    <location>
        <begin position="6"/>
        <end position="26"/>
    </location>
</feature>